<comment type="pathway">
    <text evidence="1">Porphyrin-containing compound metabolism; protoheme biosynthesis.</text>
</comment>
<dbReference type="EMBL" id="UOEY01000119">
    <property type="protein sequence ID" value="VAW41234.1"/>
    <property type="molecule type" value="Genomic_DNA"/>
</dbReference>
<evidence type="ECO:0000256" key="4">
    <source>
        <dbReference type="ARBA" id="ARBA00023239"/>
    </source>
</evidence>
<dbReference type="InterPro" id="IPR001015">
    <property type="entry name" value="Ferrochelatase"/>
</dbReference>
<dbReference type="PANTHER" id="PTHR11108:SF1">
    <property type="entry name" value="FERROCHELATASE, MITOCHONDRIAL"/>
    <property type="match status" value="1"/>
</dbReference>
<name>A0A3B0WC55_9ZZZZ</name>
<dbReference type="SUPFAM" id="SSF53800">
    <property type="entry name" value="Chelatase"/>
    <property type="match status" value="1"/>
</dbReference>
<dbReference type="UniPathway" id="UPA00252"/>
<dbReference type="CDD" id="cd03411">
    <property type="entry name" value="Ferrochelatase_N"/>
    <property type="match status" value="1"/>
</dbReference>
<dbReference type="HAMAP" id="MF_00323">
    <property type="entry name" value="Ferrochelatase"/>
    <property type="match status" value="1"/>
</dbReference>
<keyword evidence="4 6" id="KW-0456">Lyase</keyword>
<keyword evidence="5" id="KW-0627">Porphyrin biosynthesis</keyword>
<dbReference type="CDD" id="cd00419">
    <property type="entry name" value="Ferrochelatase_C"/>
    <property type="match status" value="1"/>
</dbReference>
<evidence type="ECO:0000313" key="6">
    <source>
        <dbReference type="EMBL" id="VAW41234.1"/>
    </source>
</evidence>
<evidence type="ECO:0000256" key="2">
    <source>
        <dbReference type="ARBA" id="ARBA00023004"/>
    </source>
</evidence>
<keyword evidence="3" id="KW-0350">Heme biosynthesis</keyword>
<gene>
    <name evidence="6" type="ORF">MNBD_DELTA04-1166</name>
</gene>
<dbReference type="EC" id="4.99.1.1" evidence="6"/>
<dbReference type="GO" id="GO:0004325">
    <property type="term" value="F:ferrochelatase activity"/>
    <property type="evidence" value="ECO:0007669"/>
    <property type="project" value="InterPro"/>
</dbReference>
<keyword evidence="2" id="KW-0408">Iron</keyword>
<dbReference type="GO" id="GO:0006783">
    <property type="term" value="P:heme biosynthetic process"/>
    <property type="evidence" value="ECO:0007669"/>
    <property type="project" value="UniProtKB-KW"/>
</dbReference>
<dbReference type="PANTHER" id="PTHR11108">
    <property type="entry name" value="FERROCHELATASE"/>
    <property type="match status" value="1"/>
</dbReference>
<sequence>MTGKSGYSRFMQQQETTGVLLLNLGGPESLDEVEPFLYNLFSDRRIIRLGPAFLQKTIARLIARRRAPKSRENYRKIGGGSPINRITAEQAKALEQRLRPDGRFMVRVCMRHHHPLARQVLRQMTAAGVHRIIGLPLYPHYSIATTGSSFSDLHRAARVIEPAPAIVEIRSWPREPLYINCLARRVREGLARFSGPVQVVYSAHSLPKKFIAEGDPYVREIETTIQALEEKTGQPGRLCYQSRSGPVEWLEPSTPDMLRRLADQGCKNILMVPVSFVSDHVETLYEIDMLYRDMAHEMGMRLESTRALNDDPEFIAALHDLVLNAASPSALDKTPGA</sequence>
<dbReference type="Gene3D" id="3.40.50.1400">
    <property type="match status" value="2"/>
</dbReference>
<dbReference type="InterPro" id="IPR033659">
    <property type="entry name" value="Ferrochelatase_N"/>
</dbReference>
<organism evidence="6">
    <name type="scientific">hydrothermal vent metagenome</name>
    <dbReference type="NCBI Taxonomy" id="652676"/>
    <lineage>
        <taxon>unclassified sequences</taxon>
        <taxon>metagenomes</taxon>
        <taxon>ecological metagenomes</taxon>
    </lineage>
</organism>
<evidence type="ECO:0000256" key="3">
    <source>
        <dbReference type="ARBA" id="ARBA00023133"/>
    </source>
</evidence>
<dbReference type="PROSITE" id="PS00534">
    <property type="entry name" value="FERROCHELATASE"/>
    <property type="match status" value="1"/>
</dbReference>
<protein>
    <submittedName>
        <fullName evidence="6">Ferrochelatase, protoheme ferro-lyase</fullName>
        <ecNumber evidence="6">4.99.1.1</ecNumber>
    </submittedName>
</protein>
<evidence type="ECO:0000256" key="5">
    <source>
        <dbReference type="ARBA" id="ARBA00023244"/>
    </source>
</evidence>
<reference evidence="6" key="1">
    <citation type="submission" date="2018-06" db="EMBL/GenBank/DDBJ databases">
        <authorList>
            <person name="Zhirakovskaya E."/>
        </authorList>
    </citation>
    <scope>NUCLEOTIDE SEQUENCE</scope>
</reference>
<dbReference type="AlphaFoldDB" id="A0A3B0WC55"/>
<dbReference type="InterPro" id="IPR019772">
    <property type="entry name" value="Ferrochelatase_AS"/>
</dbReference>
<accession>A0A3B0WC55</accession>
<dbReference type="InterPro" id="IPR033644">
    <property type="entry name" value="Ferrochelatase_C"/>
</dbReference>
<dbReference type="NCBIfam" id="TIGR00109">
    <property type="entry name" value="hemH"/>
    <property type="match status" value="1"/>
</dbReference>
<evidence type="ECO:0000256" key="1">
    <source>
        <dbReference type="ARBA" id="ARBA00004744"/>
    </source>
</evidence>
<proteinExistence type="inferred from homology"/>
<dbReference type="Pfam" id="PF00762">
    <property type="entry name" value="Ferrochelatase"/>
    <property type="match status" value="1"/>
</dbReference>